<reference evidence="1" key="1">
    <citation type="submission" date="2020-06" db="EMBL/GenBank/DDBJ databases">
        <authorList>
            <consortium name="Plant Systems Biology data submission"/>
        </authorList>
    </citation>
    <scope>NUCLEOTIDE SEQUENCE</scope>
    <source>
        <strain evidence="1">D6</strain>
    </source>
</reference>
<proteinExistence type="predicted"/>
<dbReference type="AlphaFoldDB" id="A0A9N8I0Q5"/>
<gene>
    <name evidence="1" type="ORF">SEMRO_2824_G338022.1</name>
</gene>
<evidence type="ECO:0000313" key="1">
    <source>
        <dbReference type="EMBL" id="CAB9530308.1"/>
    </source>
</evidence>
<evidence type="ECO:0000313" key="2">
    <source>
        <dbReference type="Proteomes" id="UP001153069"/>
    </source>
</evidence>
<dbReference type="EMBL" id="CAICTM010002822">
    <property type="protein sequence ID" value="CAB9530308.1"/>
    <property type="molecule type" value="Genomic_DNA"/>
</dbReference>
<comment type="caution">
    <text evidence="1">The sequence shown here is derived from an EMBL/GenBank/DDBJ whole genome shotgun (WGS) entry which is preliminary data.</text>
</comment>
<dbReference type="Proteomes" id="UP001153069">
    <property type="component" value="Unassembled WGS sequence"/>
</dbReference>
<keyword evidence="2" id="KW-1185">Reference proteome</keyword>
<name>A0A9N8I0Q5_9STRA</name>
<organism evidence="1 2">
    <name type="scientific">Seminavis robusta</name>
    <dbReference type="NCBI Taxonomy" id="568900"/>
    <lineage>
        <taxon>Eukaryota</taxon>
        <taxon>Sar</taxon>
        <taxon>Stramenopiles</taxon>
        <taxon>Ochrophyta</taxon>
        <taxon>Bacillariophyta</taxon>
        <taxon>Bacillariophyceae</taxon>
        <taxon>Bacillariophycidae</taxon>
        <taxon>Naviculales</taxon>
        <taxon>Naviculaceae</taxon>
        <taxon>Seminavis</taxon>
    </lineage>
</organism>
<protein>
    <submittedName>
        <fullName evidence="1">Uncharacterized protein</fullName>
    </submittedName>
</protein>
<accession>A0A9N8I0Q5</accession>
<sequence>MQVAIRLAALGGLPDYVYNPGRWAAFQGKLGQTQADTANEATTTVTLPNKDTYADKLHSIVATSADCDPIFLLLRRSPLHYLAYMRALDTQVLDVNDRGGCSKVLPCSLLIRLTSTTVGHSQLTTIPWTI</sequence>